<dbReference type="GO" id="GO:0005783">
    <property type="term" value="C:endoplasmic reticulum"/>
    <property type="evidence" value="ECO:0007669"/>
    <property type="project" value="InterPro"/>
</dbReference>
<name>A0A6P8HKH7_ACTTE</name>
<dbReference type="FunCoup" id="A0A6P8HKH7">
    <property type="interactions" value="1644"/>
</dbReference>
<gene>
    <name evidence="5" type="primary">LOC116290242</name>
</gene>
<dbReference type="InterPro" id="IPR016565">
    <property type="entry name" value="Proteasome_assmbl_chp_1"/>
</dbReference>
<dbReference type="OrthoDB" id="17536at2759"/>
<evidence type="ECO:0000256" key="2">
    <source>
        <dbReference type="ARBA" id="ARBA00019180"/>
    </source>
</evidence>
<organism evidence="4 5">
    <name type="scientific">Actinia tenebrosa</name>
    <name type="common">Australian red waratah sea anemone</name>
    <dbReference type="NCBI Taxonomy" id="6105"/>
    <lineage>
        <taxon>Eukaryota</taxon>
        <taxon>Metazoa</taxon>
        <taxon>Cnidaria</taxon>
        <taxon>Anthozoa</taxon>
        <taxon>Hexacorallia</taxon>
        <taxon>Actiniaria</taxon>
        <taxon>Actiniidae</taxon>
        <taxon>Actinia</taxon>
    </lineage>
</organism>
<dbReference type="GeneID" id="116290242"/>
<evidence type="ECO:0000256" key="3">
    <source>
        <dbReference type="ARBA" id="ARBA00023186"/>
    </source>
</evidence>
<dbReference type="GO" id="GO:0080129">
    <property type="term" value="P:proteasome core complex assembly"/>
    <property type="evidence" value="ECO:0007669"/>
    <property type="project" value="TreeGrafter"/>
</dbReference>
<dbReference type="PANTHER" id="PTHR15069">
    <property type="entry name" value="PROTEASOME ASSEMBLY CHAPERONE 1"/>
    <property type="match status" value="1"/>
</dbReference>
<evidence type="ECO:0000313" key="5">
    <source>
        <dbReference type="RefSeq" id="XP_031553110.1"/>
    </source>
</evidence>
<dbReference type="PANTHER" id="PTHR15069:SF1">
    <property type="entry name" value="PROTEASOME ASSEMBLY CHAPERONE 1"/>
    <property type="match status" value="1"/>
</dbReference>
<dbReference type="Proteomes" id="UP000515163">
    <property type="component" value="Unplaced"/>
</dbReference>
<proteinExistence type="inferred from homology"/>
<sequence length="280" mass="31254">MAAHFGVWELRFPSSRAVDEDDDEEDEITEEKERQISPLILWSPKITESLKDCQENVVKCSTLVLGFDKVASTFLEAHFLCGSNSEIIGAVSRKDNEKDFSSVVKSTNVEKVSFLYRLKKNDDVIFCKCPSHVEENVAFLWSRKVFDNVRPSKVIILSSAPACEYSTSDPSNLKSDFVKMLHTTAWNKSNEKTDIGFVETPNTIRGVAAAVLNHCQVYNVPAALYVCYAASLHLEAQSVETFSILLTSKEFSGLNKSPKEETSKVLKALGIGKTHDNLYV</sequence>
<dbReference type="Pfam" id="PF16094">
    <property type="entry name" value="PAC1"/>
    <property type="match status" value="1"/>
</dbReference>
<evidence type="ECO:0000256" key="1">
    <source>
        <dbReference type="ARBA" id="ARBA00005261"/>
    </source>
</evidence>
<keyword evidence="3" id="KW-0143">Chaperone</keyword>
<dbReference type="InParanoid" id="A0A6P8HKH7"/>
<dbReference type="RefSeq" id="XP_031553110.1">
    <property type="nucleotide sequence ID" value="XM_031697250.1"/>
</dbReference>
<reference evidence="5" key="1">
    <citation type="submission" date="2025-08" db="UniProtKB">
        <authorList>
            <consortium name="RefSeq"/>
        </authorList>
    </citation>
    <scope>IDENTIFICATION</scope>
    <source>
        <tissue evidence="5">Tentacle</tissue>
    </source>
</reference>
<evidence type="ECO:0000313" key="4">
    <source>
        <dbReference type="Proteomes" id="UP000515163"/>
    </source>
</evidence>
<protein>
    <recommendedName>
        <fullName evidence="2">Proteasome assembly chaperone 1</fullName>
    </recommendedName>
</protein>
<dbReference type="KEGG" id="aten:116290242"/>
<comment type="similarity">
    <text evidence="1">Belongs to the PSMG1 family.</text>
</comment>
<dbReference type="GO" id="GO:0070628">
    <property type="term" value="F:proteasome binding"/>
    <property type="evidence" value="ECO:0007669"/>
    <property type="project" value="TreeGrafter"/>
</dbReference>
<accession>A0A6P8HKH7</accession>
<keyword evidence="4" id="KW-1185">Reference proteome</keyword>
<dbReference type="AlphaFoldDB" id="A0A6P8HKH7"/>